<protein>
    <recommendedName>
        <fullName evidence="2">DUF4585 domain-containing protein</fullName>
    </recommendedName>
</protein>
<keyword evidence="4" id="KW-1185">Reference proteome</keyword>
<gene>
    <name evidence="3" type="ORF">P4O66_002886</name>
</gene>
<reference evidence="3" key="1">
    <citation type="submission" date="2023-03" db="EMBL/GenBank/DDBJ databases">
        <title>Electrophorus voltai genome.</title>
        <authorList>
            <person name="Bian C."/>
        </authorList>
    </citation>
    <scope>NUCLEOTIDE SEQUENCE</scope>
    <source>
        <strain evidence="3">CB-2022</strain>
        <tissue evidence="3">Muscle</tissue>
    </source>
</reference>
<feature type="compositionally biased region" description="Basic and acidic residues" evidence="1">
    <location>
        <begin position="110"/>
        <end position="119"/>
    </location>
</feature>
<dbReference type="GO" id="GO:0005654">
    <property type="term" value="C:nucleoplasm"/>
    <property type="evidence" value="ECO:0007669"/>
    <property type="project" value="TreeGrafter"/>
</dbReference>
<accession>A0AAD8YVQ7</accession>
<feature type="compositionally biased region" description="Polar residues" evidence="1">
    <location>
        <begin position="659"/>
        <end position="676"/>
    </location>
</feature>
<comment type="caution">
    <text evidence="3">The sequence shown here is derived from an EMBL/GenBank/DDBJ whole genome shotgun (WGS) entry which is preliminary data.</text>
</comment>
<dbReference type="EMBL" id="JAROKS010000023">
    <property type="protein sequence ID" value="KAK1787394.1"/>
    <property type="molecule type" value="Genomic_DNA"/>
</dbReference>
<feature type="compositionally biased region" description="Polar residues" evidence="1">
    <location>
        <begin position="617"/>
        <end position="630"/>
    </location>
</feature>
<evidence type="ECO:0000313" key="3">
    <source>
        <dbReference type="EMBL" id="KAK1787394.1"/>
    </source>
</evidence>
<feature type="domain" description="DUF4585" evidence="2">
    <location>
        <begin position="831"/>
        <end position="900"/>
    </location>
</feature>
<name>A0AAD8YVQ7_9TELE</name>
<dbReference type="InterPro" id="IPR052303">
    <property type="entry name" value="CEFIP"/>
</dbReference>
<dbReference type="Proteomes" id="UP001239994">
    <property type="component" value="Unassembled WGS sequence"/>
</dbReference>
<dbReference type="AlphaFoldDB" id="A0AAD8YVQ7"/>
<dbReference type="Pfam" id="PF15232">
    <property type="entry name" value="DUF4585"/>
    <property type="match status" value="1"/>
</dbReference>
<sequence length="920" mass="99754">MATKLAETTTKARSRTSLDHLGSNCPDADYSDVADNYGYWSSSQLSSDGCIHGWSKDVLSCKLSMIPTIKHNTSACSETSSVECIDVALESHKEVNRSAKTVPKRQIQLKRRDTVEHPSSENNNALHHVPGPSRPRDLLHRQHSTPAALHQDCRELEQHSVQAERKQRLQKSLSLDETSGKTKMASCIIKSVLSKRMQHEQNLQDVSDRAFAPSIAYSKASNDYLTSAKEVCNEVTGPLSDCFTFSSSPTLKPKSKTKSSSIKEHISVSSKTQAKLIAKHSFNPPFSGLSRTEFLGRGTEITITSESEKEKLGLSKEAVWLSSQSSGEKLSCDSAKGKACNPSVAKQATVKTTPEECRTAQGAHKQQNVKNQPLINLEKEKKQNEVKESTPSPTMAACLGHGLDANTSDNALSQFAQCGAVKAQQSDRGELRTPGLSVNMGAQSQGKFKAIAPVHMVRDMRSLVKNKYSLSFRGPAEAGQGLEDKAHDLSSKMLHQINNQGGDKGKRYNQDEKLHVQKFTSPLALDRIRDLAPLLATPKGCATKATAFLESHDNIPSAGFTKVSPISTVKPNSCALSKSPEAQNSQIATSQADVQCSNTNVKQTNWTDIALRASEETSTAISKNGQSVDSSKPGYEKRRGSGEPQSQELAAVQQYCPPSVSSEQQNNSKSSDQICSANKDGHQTPGPPPGSQTSAGPLSTCILTVAPTPVLPPYFYKPNSLGYQTISPHMGTVSYVQGPLLLQTPSHKQPTNSPVPLMRSLSEEGRLLSLPCQTDGCTVQASSIQSENEETRPKKPSLDTQQCTAFTALLGAKVTRGNASFLYPEVGEGLAQSSHQLLLDPETGHCFYVDKPQLPQRKMLFDPETCQYIEVLLPRQTLSSPALPHPCPVPFTPLHIPAIYTPPCLSYVQAHHAVLQPPGP</sequence>
<organism evidence="3 4">
    <name type="scientific">Electrophorus voltai</name>
    <dbReference type="NCBI Taxonomy" id="2609070"/>
    <lineage>
        <taxon>Eukaryota</taxon>
        <taxon>Metazoa</taxon>
        <taxon>Chordata</taxon>
        <taxon>Craniata</taxon>
        <taxon>Vertebrata</taxon>
        <taxon>Euteleostomi</taxon>
        <taxon>Actinopterygii</taxon>
        <taxon>Neopterygii</taxon>
        <taxon>Teleostei</taxon>
        <taxon>Ostariophysi</taxon>
        <taxon>Gymnotiformes</taxon>
        <taxon>Gymnotoidei</taxon>
        <taxon>Gymnotidae</taxon>
        <taxon>Electrophorus</taxon>
    </lineage>
</organism>
<proteinExistence type="predicted"/>
<feature type="region of interest" description="Disordered" evidence="1">
    <location>
        <begin position="617"/>
        <end position="697"/>
    </location>
</feature>
<dbReference type="PANTHER" id="PTHR33775">
    <property type="entry name" value="CARDIAC-ENRICHED FHL2-INTERACTING PROTEIN-RELATED"/>
    <property type="match status" value="1"/>
</dbReference>
<evidence type="ECO:0000259" key="2">
    <source>
        <dbReference type="Pfam" id="PF15232"/>
    </source>
</evidence>
<dbReference type="PANTHER" id="PTHR33775:SF1">
    <property type="entry name" value="PROLINE-RICH BASIC PROTEIN 1"/>
    <property type="match status" value="1"/>
</dbReference>
<evidence type="ECO:0000256" key="1">
    <source>
        <dbReference type="SAM" id="MobiDB-lite"/>
    </source>
</evidence>
<evidence type="ECO:0000313" key="4">
    <source>
        <dbReference type="Proteomes" id="UP001239994"/>
    </source>
</evidence>
<dbReference type="InterPro" id="IPR027838">
    <property type="entry name" value="DUF4585"/>
</dbReference>
<feature type="region of interest" description="Disordered" evidence="1">
    <location>
        <begin position="96"/>
        <end position="147"/>
    </location>
</feature>